<feature type="region of interest" description="Disordered" evidence="1">
    <location>
        <begin position="210"/>
        <end position="279"/>
    </location>
</feature>
<dbReference type="RefSeq" id="XP_011208479.2">
    <property type="nucleotide sequence ID" value="XM_011210177.4"/>
</dbReference>
<proteinExistence type="predicted"/>
<feature type="signal peptide" evidence="2">
    <location>
        <begin position="1"/>
        <end position="28"/>
    </location>
</feature>
<dbReference type="Proteomes" id="UP001652620">
    <property type="component" value="Chromosome 4"/>
</dbReference>
<evidence type="ECO:0000313" key="3">
    <source>
        <dbReference type="Proteomes" id="UP001652620"/>
    </source>
</evidence>
<dbReference type="OrthoDB" id="8065273at2759"/>
<accession>A0A6I9VW60</accession>
<feature type="chain" id="PRO_5045939024" evidence="2">
    <location>
        <begin position="29"/>
        <end position="291"/>
    </location>
</feature>
<dbReference type="GeneID" id="105229740"/>
<organism evidence="3 4">
    <name type="scientific">Bactrocera dorsalis</name>
    <name type="common">Oriental fruit fly</name>
    <name type="synonym">Dacus dorsalis</name>
    <dbReference type="NCBI Taxonomy" id="27457"/>
    <lineage>
        <taxon>Eukaryota</taxon>
        <taxon>Metazoa</taxon>
        <taxon>Ecdysozoa</taxon>
        <taxon>Arthropoda</taxon>
        <taxon>Hexapoda</taxon>
        <taxon>Insecta</taxon>
        <taxon>Pterygota</taxon>
        <taxon>Neoptera</taxon>
        <taxon>Endopterygota</taxon>
        <taxon>Diptera</taxon>
        <taxon>Brachycera</taxon>
        <taxon>Muscomorpha</taxon>
        <taxon>Tephritoidea</taxon>
        <taxon>Tephritidae</taxon>
        <taxon>Bactrocera</taxon>
        <taxon>Bactrocera</taxon>
    </lineage>
</organism>
<dbReference type="KEGG" id="bdr:105229740"/>
<dbReference type="InParanoid" id="A0A6I9VW60"/>
<feature type="compositionally biased region" description="Basic and acidic residues" evidence="1">
    <location>
        <begin position="247"/>
        <end position="256"/>
    </location>
</feature>
<gene>
    <name evidence="4" type="primary">LOC105229740</name>
</gene>
<keyword evidence="2" id="KW-0732">Signal</keyword>
<evidence type="ECO:0000256" key="2">
    <source>
        <dbReference type="SAM" id="SignalP"/>
    </source>
</evidence>
<reference evidence="4" key="1">
    <citation type="submission" date="2025-08" db="UniProtKB">
        <authorList>
            <consortium name="RefSeq"/>
        </authorList>
    </citation>
    <scope>IDENTIFICATION</scope>
    <source>
        <tissue evidence="4">Adult</tissue>
    </source>
</reference>
<keyword evidence="3" id="KW-1185">Reference proteome</keyword>
<evidence type="ECO:0000313" key="4">
    <source>
        <dbReference type="RefSeq" id="XP_011208479.2"/>
    </source>
</evidence>
<name>A0A6I9VW60_BACDO</name>
<dbReference type="AlphaFoldDB" id="A0A6I9VW60"/>
<dbReference type="PRINTS" id="PR01217">
    <property type="entry name" value="PRICHEXTENSN"/>
</dbReference>
<evidence type="ECO:0000256" key="1">
    <source>
        <dbReference type="SAM" id="MobiDB-lite"/>
    </source>
</evidence>
<protein>
    <submittedName>
        <fullName evidence="4">Uncharacterized protein LOC105229740</fullName>
    </submittedName>
</protein>
<sequence length="291" mass="32838">MTMVAMLGRREQLALLLLAIFAFQQSEGLFKKLITIENDGIDEESREHVNIRFPTVRFLKPFNIFEKKKDALDSLIENKLEKWEEKKEKFDEKLLELFDFFKDKEHAKFEKKTDLKPPALLPMPVPTPAPALYPAPAPYHVPAPAYVPQPAPQPIPATVYGPQPAPAPVYGPQPAPAPVYGPQPAPAPSYKTPAPAPVYKARPAPAPAPAYEPPSAYSHYPPRPSSKYGHSSDAYSPSRPAPATSHRYYEEHDCSHEQTYSYKPQEPIKYKPKPRPTSHFADCDYEVRYFT</sequence>